<protein>
    <submittedName>
        <fullName evidence="2">Uncharacterized protein</fullName>
    </submittedName>
</protein>
<gene>
    <name evidence="2" type="ORF">DSM3645_02908</name>
</gene>
<comment type="caution">
    <text evidence="2">The sequence shown here is derived from an EMBL/GenBank/DDBJ whole genome shotgun (WGS) entry which is preliminary data.</text>
</comment>
<dbReference type="EMBL" id="AANZ01000014">
    <property type="protein sequence ID" value="EAQ79391.1"/>
    <property type="molecule type" value="Genomic_DNA"/>
</dbReference>
<evidence type="ECO:0000313" key="3">
    <source>
        <dbReference type="Proteomes" id="UP000004358"/>
    </source>
</evidence>
<sequence>MTSSVNCASKQIIDRTRGSF</sequence>
<dbReference type="STRING" id="314230.DSM3645_02908"/>
<dbReference type="AlphaFoldDB" id="A3ZVP5"/>
<name>A3ZVP5_9BACT</name>
<proteinExistence type="predicted"/>
<accession>A3ZVP5</accession>
<evidence type="ECO:0000313" key="2">
    <source>
        <dbReference type="EMBL" id="EAQ79391.1"/>
    </source>
</evidence>
<dbReference type="HOGENOM" id="CLU_3428115_0_0_0"/>
<evidence type="ECO:0000256" key="1">
    <source>
        <dbReference type="SAM" id="MobiDB-lite"/>
    </source>
</evidence>
<organism evidence="2 3">
    <name type="scientific">Blastopirellula marina DSM 3645</name>
    <dbReference type="NCBI Taxonomy" id="314230"/>
    <lineage>
        <taxon>Bacteria</taxon>
        <taxon>Pseudomonadati</taxon>
        <taxon>Planctomycetota</taxon>
        <taxon>Planctomycetia</taxon>
        <taxon>Pirellulales</taxon>
        <taxon>Pirellulaceae</taxon>
        <taxon>Blastopirellula</taxon>
    </lineage>
</organism>
<dbReference type="Proteomes" id="UP000004358">
    <property type="component" value="Unassembled WGS sequence"/>
</dbReference>
<feature type="region of interest" description="Disordered" evidence="1">
    <location>
        <begin position="1"/>
        <end position="20"/>
    </location>
</feature>
<reference evidence="2 3" key="1">
    <citation type="submission" date="2006-02" db="EMBL/GenBank/DDBJ databases">
        <authorList>
            <person name="Amann R."/>
            <person name="Ferriera S."/>
            <person name="Johnson J."/>
            <person name="Kravitz S."/>
            <person name="Halpern A."/>
            <person name="Remington K."/>
            <person name="Beeson K."/>
            <person name="Tran B."/>
            <person name="Rogers Y.-H."/>
            <person name="Friedman R."/>
            <person name="Venter J.C."/>
        </authorList>
    </citation>
    <scope>NUCLEOTIDE SEQUENCE [LARGE SCALE GENOMIC DNA]</scope>
    <source>
        <strain evidence="2 3">DSM 3645</strain>
    </source>
</reference>